<name>A0A1I3RAV8_9GAMM</name>
<dbReference type="InterPro" id="IPR008966">
    <property type="entry name" value="Adhesion_dom_sf"/>
</dbReference>
<dbReference type="Proteomes" id="UP000224607">
    <property type="component" value="Unassembled WGS sequence"/>
</dbReference>
<organism evidence="3 4">
    <name type="scientific">Xenorhabdus mauleonii</name>
    <dbReference type="NCBI Taxonomy" id="351675"/>
    <lineage>
        <taxon>Bacteria</taxon>
        <taxon>Pseudomonadati</taxon>
        <taxon>Pseudomonadota</taxon>
        <taxon>Gammaproteobacteria</taxon>
        <taxon>Enterobacterales</taxon>
        <taxon>Morganellaceae</taxon>
        <taxon>Xenorhabdus</taxon>
    </lineage>
</organism>
<dbReference type="PANTHER" id="PTHR33420:SF32">
    <property type="entry name" value="FIMBRIAL-LIKE PROTEIN"/>
    <property type="match status" value="1"/>
</dbReference>
<protein>
    <submittedName>
        <fullName evidence="2">Fimbrial adhesin protein</fullName>
    </submittedName>
    <submittedName>
        <fullName evidence="3">Pilin (Type 1 fimbria component protein)</fullName>
    </submittedName>
</protein>
<reference evidence="3" key="2">
    <citation type="submission" date="2016-10" db="EMBL/GenBank/DDBJ databases">
        <authorList>
            <person name="de Groot N.N."/>
        </authorList>
    </citation>
    <scope>NUCLEOTIDE SEQUENCE [LARGE SCALE GENOMIC DNA]</scope>
    <source>
        <strain evidence="3">DSM 17908</strain>
    </source>
</reference>
<dbReference type="Pfam" id="PF00419">
    <property type="entry name" value="Fimbrial"/>
    <property type="match status" value="1"/>
</dbReference>
<evidence type="ECO:0000259" key="1">
    <source>
        <dbReference type="Pfam" id="PF00419"/>
    </source>
</evidence>
<dbReference type="AlphaFoldDB" id="A0A1I3RAV8"/>
<dbReference type="InterPro" id="IPR050263">
    <property type="entry name" value="Bact_Fimbrial_Adh_Pro"/>
</dbReference>
<gene>
    <name evidence="3" type="ORF">SAMN05421680_10919</name>
    <name evidence="2" type="ORF">Xmau_02384</name>
</gene>
<proteinExistence type="predicted"/>
<sequence length="349" mass="38149">MKANKVKKNEIIKLLLGTSLLILSSKGYGECWTEIPANSGNRSYSPIPYTISVGEDFEIDQNLPIGTELLTKTLHTSTPTGRFICNDIIGEVSYEGTGTSNKASIYPIPHIPGLGYKITRTNDYSSHTNIPWFPTRATGVCVSKDKCFPTALFLTFDNRTKYILKLVKIGNIPHGGQLAGEIAKGIALEKGNFQFISLSIAGSINIKLISPSCKLKTPYVNVALGDISKSDFQGIRTETQRKQFNIGLECFGGSSGKTVLPKMTLEDVTNPSNHSDILTLSRNATAKGVGIRIYHKQNPVRYQPGNKIRLGELINGHYSIPFQANYIQSESTITPGSVHASAVFKLSYD</sequence>
<reference evidence="2 5" key="3">
    <citation type="journal article" date="2017" name="Nat. Microbiol.">
        <title>Natural product diversity associated with the nematode symbionts Photorhabdus and Xenorhabdus.</title>
        <authorList>
            <person name="Tobias N.J."/>
            <person name="Wolff H."/>
            <person name="Djahanschiri B."/>
            <person name="Grundmann F."/>
            <person name="Kronenwerth M."/>
            <person name="Shi Y.M."/>
            <person name="Simonyi S."/>
            <person name="Grun P."/>
            <person name="Shapiro-Ilan D."/>
            <person name="Pidot S.J."/>
            <person name="Stinear T.P."/>
            <person name="Ebersberger I."/>
            <person name="Bode H.B."/>
        </authorList>
    </citation>
    <scope>NUCLEOTIDE SEQUENCE [LARGE SCALE GENOMIC DNA]</scope>
    <source>
        <strain evidence="2 5">DSM 17908</strain>
    </source>
</reference>
<accession>A0A1I3RAV8</accession>
<dbReference type="EMBL" id="NITY01000008">
    <property type="protein sequence ID" value="PHM39784.1"/>
    <property type="molecule type" value="Genomic_DNA"/>
</dbReference>
<evidence type="ECO:0000313" key="4">
    <source>
        <dbReference type="Proteomes" id="UP000198919"/>
    </source>
</evidence>
<evidence type="ECO:0000313" key="2">
    <source>
        <dbReference type="EMBL" id="PHM39784.1"/>
    </source>
</evidence>
<dbReference type="GO" id="GO:0043709">
    <property type="term" value="P:cell adhesion involved in single-species biofilm formation"/>
    <property type="evidence" value="ECO:0007669"/>
    <property type="project" value="TreeGrafter"/>
</dbReference>
<evidence type="ECO:0000313" key="3">
    <source>
        <dbReference type="EMBL" id="SFJ42457.1"/>
    </source>
</evidence>
<evidence type="ECO:0000313" key="5">
    <source>
        <dbReference type="Proteomes" id="UP000224607"/>
    </source>
</evidence>
<dbReference type="STRING" id="351675.SAMN05421680_10919"/>
<dbReference type="GO" id="GO:0009289">
    <property type="term" value="C:pilus"/>
    <property type="evidence" value="ECO:0007669"/>
    <property type="project" value="InterPro"/>
</dbReference>
<dbReference type="InterPro" id="IPR000259">
    <property type="entry name" value="Adhesion_dom_fimbrial"/>
</dbReference>
<feature type="domain" description="Fimbrial-type adhesion" evidence="1">
    <location>
        <begin position="204"/>
        <end position="349"/>
    </location>
</feature>
<dbReference type="Gene3D" id="2.60.40.1090">
    <property type="entry name" value="Fimbrial-type adhesion domain"/>
    <property type="match status" value="1"/>
</dbReference>
<dbReference type="OrthoDB" id="6466777at2"/>
<dbReference type="PANTHER" id="PTHR33420">
    <property type="entry name" value="FIMBRIAL SUBUNIT ELFA-RELATED"/>
    <property type="match status" value="1"/>
</dbReference>
<reference evidence="4" key="1">
    <citation type="submission" date="2016-10" db="EMBL/GenBank/DDBJ databases">
        <authorList>
            <person name="Varghese N."/>
            <person name="Submissions S."/>
        </authorList>
    </citation>
    <scope>NUCLEOTIDE SEQUENCE [LARGE SCALE GENOMIC DNA]</scope>
    <source>
        <strain evidence="4">DSM 17908</strain>
    </source>
</reference>
<dbReference type="InterPro" id="IPR036937">
    <property type="entry name" value="Adhesion_dom_fimbrial_sf"/>
</dbReference>
<dbReference type="SUPFAM" id="SSF49401">
    <property type="entry name" value="Bacterial adhesins"/>
    <property type="match status" value="1"/>
</dbReference>
<dbReference type="Proteomes" id="UP000198919">
    <property type="component" value="Unassembled WGS sequence"/>
</dbReference>
<dbReference type="RefSeq" id="WP_092510644.1">
    <property type="nucleotide sequence ID" value="NZ_CAWNQB010000078.1"/>
</dbReference>
<keyword evidence="5" id="KW-1185">Reference proteome</keyword>
<dbReference type="EMBL" id="FORG01000009">
    <property type="protein sequence ID" value="SFJ42457.1"/>
    <property type="molecule type" value="Genomic_DNA"/>
</dbReference>
<dbReference type="Gene3D" id="2.60.40.3310">
    <property type="match status" value="1"/>
</dbReference>